<protein>
    <submittedName>
        <fullName evidence="3">Tripartite tricarboxylate transporter TctB family protein</fullName>
    </submittedName>
</protein>
<dbReference type="RefSeq" id="WP_046218356.1">
    <property type="nucleotide sequence ID" value="NZ_CP015328.1"/>
</dbReference>
<gene>
    <name evidence="3" type="ORF">BEH_26610</name>
</gene>
<sequence>MNAVRMGMPIFLIIISLITFFSSLNLPKAKLGDPNGPMYFPLVISICLFTFSVIHLVQECRAQQTRNEHIERLLVGKTLALIGMILVLSIVYTLIFELVGFLFATIFYLGALLFTLNGKTKWKVNITVAVVFSLIIWYVFKELLSISLP</sequence>
<proteinExistence type="predicted"/>
<geneLocation type="plasmid" evidence="4">
    <name>pbeh6</name>
</geneLocation>
<name>A0A2S1LZW7_9BACI</name>
<feature type="transmembrane region" description="Helical" evidence="1">
    <location>
        <begin position="38"/>
        <end position="57"/>
    </location>
</feature>
<keyword evidence="1" id="KW-0812">Transmembrane</keyword>
<evidence type="ECO:0000313" key="3">
    <source>
        <dbReference type="EMBL" id="AWG44359.1"/>
    </source>
</evidence>
<dbReference type="AlphaFoldDB" id="A0A2S1LZW7"/>
<evidence type="ECO:0000313" key="4">
    <source>
        <dbReference type="Proteomes" id="UP000036202"/>
    </source>
</evidence>
<feature type="domain" description="DUF1468" evidence="2">
    <location>
        <begin position="9"/>
        <end position="149"/>
    </location>
</feature>
<keyword evidence="1" id="KW-1133">Transmembrane helix</keyword>
<evidence type="ECO:0000259" key="2">
    <source>
        <dbReference type="Pfam" id="PF07331"/>
    </source>
</evidence>
<dbReference type="EMBL" id="CP015328">
    <property type="protein sequence ID" value="AWG44359.1"/>
    <property type="molecule type" value="Genomic_DNA"/>
</dbReference>
<feature type="transmembrane region" description="Helical" evidence="1">
    <location>
        <begin position="78"/>
        <end position="95"/>
    </location>
</feature>
<keyword evidence="3" id="KW-0614">Plasmid</keyword>
<keyword evidence="4" id="KW-1185">Reference proteome</keyword>
<reference evidence="3 4" key="1">
    <citation type="journal article" date="2015" name="PLoS ONE">
        <title>Genome Sequence of Bacillus endophyticus and Analysis of Its Companion Mechanism in the Ketogulonigenium vulgare-Bacillus Strain Consortium.</title>
        <authorList>
            <person name="Jia N."/>
            <person name="Du J."/>
            <person name="Ding M.Z."/>
            <person name="Gao F."/>
            <person name="Yuan Y.J."/>
        </authorList>
    </citation>
    <scope>NUCLEOTIDE SEQUENCE [LARGE SCALE GENOMIC DNA]</scope>
    <source>
        <strain evidence="3 4">Hbe603</strain>
        <plasmid evidence="4">pbeh6</plasmid>
    </source>
</reference>
<dbReference type="Pfam" id="PF07331">
    <property type="entry name" value="TctB"/>
    <property type="match status" value="1"/>
</dbReference>
<keyword evidence="1" id="KW-0472">Membrane</keyword>
<organism evidence="3 4">
    <name type="scientific">Priestia filamentosa</name>
    <dbReference type="NCBI Taxonomy" id="1402861"/>
    <lineage>
        <taxon>Bacteria</taxon>
        <taxon>Bacillati</taxon>
        <taxon>Bacillota</taxon>
        <taxon>Bacilli</taxon>
        <taxon>Bacillales</taxon>
        <taxon>Bacillaceae</taxon>
        <taxon>Priestia</taxon>
    </lineage>
</organism>
<dbReference type="KEGG" id="beo:BEH_26610"/>
<dbReference type="Proteomes" id="UP000036202">
    <property type="component" value="Plasmid pbeh6"/>
</dbReference>
<accession>A0A2S1LZW7</accession>
<evidence type="ECO:0000256" key="1">
    <source>
        <dbReference type="SAM" id="Phobius"/>
    </source>
</evidence>
<dbReference type="InterPro" id="IPR009936">
    <property type="entry name" value="DUF1468"/>
</dbReference>
<feature type="transmembrane region" description="Helical" evidence="1">
    <location>
        <begin position="101"/>
        <end position="117"/>
    </location>
</feature>
<feature type="transmembrane region" description="Helical" evidence="1">
    <location>
        <begin position="7"/>
        <end position="26"/>
    </location>
</feature>
<dbReference type="OrthoDB" id="5870591at2"/>
<feature type="transmembrane region" description="Helical" evidence="1">
    <location>
        <begin position="124"/>
        <end position="140"/>
    </location>
</feature>